<protein>
    <submittedName>
        <fullName evidence="1">Uncharacterized protein</fullName>
    </submittedName>
</protein>
<reference evidence="1" key="1">
    <citation type="submission" date="2017-10" db="EMBL/GenBank/DDBJ databases">
        <title>Discovery of a new diol-containing polyketide by heterologous expression of a silent biosynthetic gene cluster from Streptomyces lavendulae FRI-5.</title>
        <authorList>
            <person name="Pait I.G.U."/>
            <person name="Kitani S."/>
            <person name="Roslan F.W."/>
            <person name="Ulanova D."/>
            <person name="Arai M."/>
            <person name="Ikeda H."/>
            <person name="Nihira T."/>
        </authorList>
    </citation>
    <scope>NUCLEOTIDE SEQUENCE</scope>
    <source>
        <strain evidence="1">FRI-5</strain>
    </source>
</reference>
<accession>A0A2Z5TGK3</accession>
<organism evidence="1">
    <name type="scientific">Streptomyces lavendulae</name>
    <dbReference type="NCBI Taxonomy" id="1914"/>
    <lineage>
        <taxon>Bacteria</taxon>
        <taxon>Bacillati</taxon>
        <taxon>Actinomycetota</taxon>
        <taxon>Actinomycetes</taxon>
        <taxon>Kitasatosporales</taxon>
        <taxon>Streptomycetaceae</taxon>
        <taxon>Streptomyces</taxon>
    </lineage>
</organism>
<sequence length="109" mass="12115">MSESERNDRTDEQARKLTEAALLIVDARRKAVELVRESGAQLGEEERDFFEGCTALRPPPPDPHRCVCPRYRGSGGNDKCRTTFPDPWTGGWGGNPLVRCGHPKEAHGI</sequence>
<evidence type="ECO:0000313" key="1">
    <source>
        <dbReference type="EMBL" id="BBA84052.1"/>
    </source>
</evidence>
<dbReference type="InterPro" id="IPR046307">
    <property type="entry name" value="DUF6422"/>
</dbReference>
<name>A0A2Z5TGK3_STRLA</name>
<proteinExistence type="predicted"/>
<dbReference type="Pfam" id="PF19986">
    <property type="entry name" value="DUF6422"/>
    <property type="match status" value="1"/>
</dbReference>
<dbReference type="EMBL" id="LC330869">
    <property type="protein sequence ID" value="BBA84052.1"/>
    <property type="molecule type" value="Genomic_DNA"/>
</dbReference>
<dbReference type="AlphaFoldDB" id="A0A2Z5TGK3"/>